<evidence type="ECO:0000256" key="2">
    <source>
        <dbReference type="ARBA" id="ARBA00022630"/>
    </source>
</evidence>
<dbReference type="PROSITE" id="PS51387">
    <property type="entry name" value="FAD_PCMH"/>
    <property type="match status" value="1"/>
</dbReference>
<comment type="caution">
    <text evidence="7">The sequence shown here is derived from an EMBL/GenBank/DDBJ whole genome shotgun (WGS) entry which is preliminary data.</text>
</comment>
<dbReference type="InterPro" id="IPR006094">
    <property type="entry name" value="Oxid_FAD_bind_N"/>
</dbReference>
<name>A0A841E233_9ACTN</name>
<keyword evidence="4" id="KW-0560">Oxidoreductase</keyword>
<keyword evidence="8" id="KW-1185">Reference proteome</keyword>
<sequence>MTPDETATPPAAEALGASGAAVRDAAPADAVGGRVPRYVARPPDTAAAADLLAAAHRLGLATVMRGNGTAGDWGAPPDRVDLVLETTALRTVEHAAGDLVVRAGAGTPLADLQAQLAAAGQRLTLDPLVAGGTVGGAVATGLSGPRRLLHGPLRDLIIGMTSVRADGVTASSGGRVVKNVAGYDLGKLHTGALGTLGLTTSVTFRLHPRPEAQRTVSAAAPDTETARRWTRAVLESGTVPAAVELDRPPDGPLTLSVLVEGAEGGIDARADTVAGLMGGAAVAHGPPGPDWGALPGGPEDTLIKISVPIGEAARAADCAHEAARQQHTTAAVSGSAGAGVLFAALPAAAGAATVGAVARSLRAGLDGAVTVARAAPGLADDGAEPDRWGDVPGLDLMRAVKQRFDPHRLLAPGRFTGGI</sequence>
<dbReference type="InterPro" id="IPR016169">
    <property type="entry name" value="FAD-bd_PCMH_sub2"/>
</dbReference>
<evidence type="ECO:0000256" key="4">
    <source>
        <dbReference type="ARBA" id="ARBA00023002"/>
    </source>
</evidence>
<accession>A0A841E233</accession>
<dbReference type="InterPro" id="IPR016166">
    <property type="entry name" value="FAD-bd_PCMH"/>
</dbReference>
<reference evidence="7 8" key="1">
    <citation type="submission" date="2020-08" db="EMBL/GenBank/DDBJ databases">
        <title>Sequencing the genomes of 1000 actinobacteria strains.</title>
        <authorList>
            <person name="Klenk H.-P."/>
        </authorList>
    </citation>
    <scope>NUCLEOTIDE SEQUENCE [LARGE SCALE GENOMIC DNA]</scope>
    <source>
        <strain evidence="7 8">DSM 44593</strain>
    </source>
</reference>
<keyword evidence="2" id="KW-0285">Flavoprotein</keyword>
<dbReference type="GO" id="GO:0071949">
    <property type="term" value="F:FAD binding"/>
    <property type="evidence" value="ECO:0007669"/>
    <property type="project" value="InterPro"/>
</dbReference>
<organism evidence="7 8">
    <name type="scientific">Streptomonospora salina</name>
    <dbReference type="NCBI Taxonomy" id="104205"/>
    <lineage>
        <taxon>Bacteria</taxon>
        <taxon>Bacillati</taxon>
        <taxon>Actinomycetota</taxon>
        <taxon>Actinomycetes</taxon>
        <taxon>Streptosporangiales</taxon>
        <taxon>Nocardiopsidaceae</taxon>
        <taxon>Streptomonospora</taxon>
    </lineage>
</organism>
<dbReference type="SUPFAM" id="SSF56176">
    <property type="entry name" value="FAD-binding/transporter-associated domain-like"/>
    <property type="match status" value="1"/>
</dbReference>
<dbReference type="SUPFAM" id="SSF55103">
    <property type="entry name" value="FAD-linked oxidases, C-terminal domain"/>
    <property type="match status" value="1"/>
</dbReference>
<dbReference type="RefSeq" id="WP_184633490.1">
    <property type="nucleotide sequence ID" value="NZ_BAABKT010000003.1"/>
</dbReference>
<dbReference type="GO" id="GO:0016491">
    <property type="term" value="F:oxidoreductase activity"/>
    <property type="evidence" value="ECO:0007669"/>
    <property type="project" value="UniProtKB-KW"/>
</dbReference>
<dbReference type="Pfam" id="PF02913">
    <property type="entry name" value="FAD-oxidase_C"/>
    <property type="match status" value="1"/>
</dbReference>
<evidence type="ECO:0000256" key="1">
    <source>
        <dbReference type="ARBA" id="ARBA00001974"/>
    </source>
</evidence>
<gene>
    <name evidence="7" type="ORF">HNR25_000936</name>
</gene>
<dbReference type="PANTHER" id="PTHR11748">
    <property type="entry name" value="D-LACTATE DEHYDROGENASE"/>
    <property type="match status" value="1"/>
</dbReference>
<evidence type="ECO:0000256" key="5">
    <source>
        <dbReference type="SAM" id="MobiDB-lite"/>
    </source>
</evidence>
<dbReference type="EMBL" id="JACHLY010000001">
    <property type="protein sequence ID" value="MBB5997185.1"/>
    <property type="molecule type" value="Genomic_DNA"/>
</dbReference>
<dbReference type="InterPro" id="IPR004113">
    <property type="entry name" value="FAD-bd_oxidored_4_C"/>
</dbReference>
<evidence type="ECO:0000259" key="6">
    <source>
        <dbReference type="PROSITE" id="PS51387"/>
    </source>
</evidence>
<dbReference type="Gene3D" id="3.30.465.10">
    <property type="match status" value="1"/>
</dbReference>
<feature type="domain" description="FAD-binding PCMH-type" evidence="6">
    <location>
        <begin position="31"/>
        <end position="209"/>
    </location>
</feature>
<dbReference type="AlphaFoldDB" id="A0A841E233"/>
<dbReference type="InterPro" id="IPR016164">
    <property type="entry name" value="FAD-linked_Oxase-like_C"/>
</dbReference>
<evidence type="ECO:0000313" key="7">
    <source>
        <dbReference type="EMBL" id="MBB5997185.1"/>
    </source>
</evidence>
<dbReference type="Proteomes" id="UP000578077">
    <property type="component" value="Unassembled WGS sequence"/>
</dbReference>
<evidence type="ECO:0000256" key="3">
    <source>
        <dbReference type="ARBA" id="ARBA00022827"/>
    </source>
</evidence>
<feature type="region of interest" description="Disordered" evidence="5">
    <location>
        <begin position="1"/>
        <end position="20"/>
    </location>
</feature>
<comment type="cofactor">
    <cofactor evidence="1">
        <name>FAD</name>
        <dbReference type="ChEBI" id="CHEBI:57692"/>
    </cofactor>
</comment>
<keyword evidence="3" id="KW-0274">FAD</keyword>
<dbReference type="PANTHER" id="PTHR11748:SF103">
    <property type="entry name" value="GLYCOLATE OXIDASE SUBUNIT GLCE"/>
    <property type="match status" value="1"/>
</dbReference>
<evidence type="ECO:0000313" key="8">
    <source>
        <dbReference type="Proteomes" id="UP000578077"/>
    </source>
</evidence>
<protein>
    <submittedName>
        <fullName evidence="7">Glycolate oxidase FAD binding subunit</fullName>
    </submittedName>
</protein>
<proteinExistence type="predicted"/>
<dbReference type="InterPro" id="IPR036318">
    <property type="entry name" value="FAD-bd_PCMH-like_sf"/>
</dbReference>
<dbReference type="Pfam" id="PF01565">
    <property type="entry name" value="FAD_binding_4"/>
    <property type="match status" value="1"/>
</dbReference>